<evidence type="ECO:0000313" key="5">
    <source>
        <dbReference type="EMBL" id="CAB3654712.1"/>
    </source>
</evidence>
<dbReference type="Proteomes" id="UP000494108">
    <property type="component" value="Unassembled WGS sequence"/>
</dbReference>
<evidence type="ECO:0000256" key="3">
    <source>
        <dbReference type="ARBA" id="ARBA00023163"/>
    </source>
</evidence>
<accession>A0A6S6Z2P7</accession>
<dbReference type="GO" id="GO:0003700">
    <property type="term" value="F:DNA-binding transcription factor activity"/>
    <property type="evidence" value="ECO:0007669"/>
    <property type="project" value="InterPro"/>
</dbReference>
<reference evidence="5 6" key="1">
    <citation type="submission" date="2020-04" db="EMBL/GenBank/DDBJ databases">
        <authorList>
            <person name="De Canck E."/>
        </authorList>
    </citation>
    <scope>NUCLEOTIDE SEQUENCE [LARGE SCALE GENOMIC DNA]</scope>
    <source>
        <strain evidence="5 6">LMG 3431</strain>
    </source>
</reference>
<keyword evidence="3" id="KW-0804">Transcription</keyword>
<dbReference type="PROSITE" id="PS00041">
    <property type="entry name" value="HTH_ARAC_FAMILY_1"/>
    <property type="match status" value="1"/>
</dbReference>
<protein>
    <submittedName>
        <fullName evidence="5">HTH-type transcriptional activator RhaR</fullName>
    </submittedName>
</protein>
<evidence type="ECO:0000259" key="4">
    <source>
        <dbReference type="PROSITE" id="PS01124"/>
    </source>
</evidence>
<dbReference type="EMBL" id="CADIJX010000003">
    <property type="protein sequence ID" value="CAB3654712.1"/>
    <property type="molecule type" value="Genomic_DNA"/>
</dbReference>
<dbReference type="SMART" id="SM00342">
    <property type="entry name" value="HTH_ARAC"/>
    <property type="match status" value="1"/>
</dbReference>
<dbReference type="InterPro" id="IPR053142">
    <property type="entry name" value="PchR_regulatory_protein"/>
</dbReference>
<evidence type="ECO:0000313" key="6">
    <source>
        <dbReference type="Proteomes" id="UP000494108"/>
    </source>
</evidence>
<organism evidence="5 6">
    <name type="scientific">Achromobacter pestifer</name>
    <dbReference type="NCBI Taxonomy" id="1353889"/>
    <lineage>
        <taxon>Bacteria</taxon>
        <taxon>Pseudomonadati</taxon>
        <taxon>Pseudomonadota</taxon>
        <taxon>Betaproteobacteria</taxon>
        <taxon>Burkholderiales</taxon>
        <taxon>Alcaligenaceae</taxon>
        <taxon>Achromobacter</taxon>
    </lineage>
</organism>
<dbReference type="Pfam" id="PF12833">
    <property type="entry name" value="HTH_18"/>
    <property type="match status" value="1"/>
</dbReference>
<keyword evidence="6" id="KW-1185">Reference proteome</keyword>
<dbReference type="PANTHER" id="PTHR47893">
    <property type="entry name" value="REGULATORY PROTEIN PCHR"/>
    <property type="match status" value="1"/>
</dbReference>
<proteinExistence type="predicted"/>
<dbReference type="SUPFAM" id="SSF46689">
    <property type="entry name" value="Homeodomain-like"/>
    <property type="match status" value="1"/>
</dbReference>
<feature type="domain" description="HTH araC/xylS-type" evidence="4">
    <location>
        <begin position="240"/>
        <end position="345"/>
    </location>
</feature>
<dbReference type="InterPro" id="IPR018062">
    <property type="entry name" value="HTH_AraC-typ_CS"/>
</dbReference>
<dbReference type="GO" id="GO:0043565">
    <property type="term" value="F:sequence-specific DNA binding"/>
    <property type="evidence" value="ECO:0007669"/>
    <property type="project" value="InterPro"/>
</dbReference>
<dbReference type="InterPro" id="IPR009057">
    <property type="entry name" value="Homeodomain-like_sf"/>
</dbReference>
<dbReference type="PROSITE" id="PS01124">
    <property type="entry name" value="HTH_ARAC_FAMILY_2"/>
    <property type="match status" value="1"/>
</dbReference>
<dbReference type="Gene3D" id="1.10.10.60">
    <property type="entry name" value="Homeodomain-like"/>
    <property type="match status" value="1"/>
</dbReference>
<keyword evidence="2" id="KW-0238">DNA-binding</keyword>
<dbReference type="AlphaFoldDB" id="A0A6S6Z2P7"/>
<keyword evidence="1" id="KW-0805">Transcription regulation</keyword>
<sequence length="346" mass="36637">MAGPRKRAEMAGEISPAQLRAAGAHIGGSHDIESRHGAGARAPLEGSFQVLAMRPGLTLRRADVRDCGDNVVRSTLAPGLKLIVLEHGDVELEFGHHHLRLQGPAAGEGLQARLLMLTGPASFMRRAARNHRERSITLTAAPQWLQDGGLIPDGSAANAVDTLAIQSFLQTHLALHAWTLTPRGVTLAQRIARPPAHEDGVDRLMLESRCLALLGEGLRHVALAAAGSGAHAPASRIDPRHAKRLLELRARMDAGAIASHCTLSDLAAQTGLGVRALQQGFQALTGSSAVEYLREQRLRAAQRALIGQGVSVSQAAALAGYSSAANFATAFKRLFGVSPRDVRMHG</sequence>
<gene>
    <name evidence="5" type="primary">rhaR_4</name>
    <name evidence="5" type="ORF">LMG3431_03036</name>
</gene>
<dbReference type="PANTHER" id="PTHR47893:SF1">
    <property type="entry name" value="REGULATORY PROTEIN PCHR"/>
    <property type="match status" value="1"/>
</dbReference>
<dbReference type="InterPro" id="IPR020449">
    <property type="entry name" value="Tscrpt_reg_AraC-type_HTH"/>
</dbReference>
<dbReference type="InterPro" id="IPR018060">
    <property type="entry name" value="HTH_AraC"/>
</dbReference>
<evidence type="ECO:0000256" key="1">
    <source>
        <dbReference type="ARBA" id="ARBA00023015"/>
    </source>
</evidence>
<name>A0A6S6Z2P7_9BURK</name>
<evidence type="ECO:0000256" key="2">
    <source>
        <dbReference type="ARBA" id="ARBA00023125"/>
    </source>
</evidence>
<dbReference type="PRINTS" id="PR00032">
    <property type="entry name" value="HTHARAC"/>
</dbReference>